<dbReference type="EMBL" id="VSSQ01018255">
    <property type="protein sequence ID" value="MPM61278.1"/>
    <property type="molecule type" value="Genomic_DNA"/>
</dbReference>
<accession>A0A645B8A1</accession>
<name>A0A645B8A1_9ZZZZ</name>
<protein>
    <submittedName>
        <fullName evidence="2">Uncharacterized protein</fullName>
    </submittedName>
</protein>
<dbReference type="AlphaFoldDB" id="A0A645B8A1"/>
<evidence type="ECO:0000313" key="2">
    <source>
        <dbReference type="EMBL" id="MPM61278.1"/>
    </source>
</evidence>
<proteinExistence type="predicted"/>
<comment type="caution">
    <text evidence="2">The sequence shown here is derived from an EMBL/GenBank/DDBJ whole genome shotgun (WGS) entry which is preliminary data.</text>
</comment>
<organism evidence="2">
    <name type="scientific">bioreactor metagenome</name>
    <dbReference type="NCBI Taxonomy" id="1076179"/>
    <lineage>
        <taxon>unclassified sequences</taxon>
        <taxon>metagenomes</taxon>
        <taxon>ecological metagenomes</taxon>
    </lineage>
</organism>
<keyword evidence="1" id="KW-0812">Transmembrane</keyword>
<keyword evidence="1" id="KW-0472">Membrane</keyword>
<sequence length="51" mass="5589">MGVFFSFSKANRMCSESVSALFVSLASNMLIFNVFSVLLLMTNSRVPSYGS</sequence>
<keyword evidence="1" id="KW-1133">Transmembrane helix</keyword>
<evidence type="ECO:0000256" key="1">
    <source>
        <dbReference type="SAM" id="Phobius"/>
    </source>
</evidence>
<gene>
    <name evidence="2" type="ORF">SDC9_108136</name>
</gene>
<feature type="transmembrane region" description="Helical" evidence="1">
    <location>
        <begin position="20"/>
        <end position="41"/>
    </location>
</feature>
<reference evidence="2" key="1">
    <citation type="submission" date="2019-08" db="EMBL/GenBank/DDBJ databases">
        <authorList>
            <person name="Kucharzyk K."/>
            <person name="Murdoch R.W."/>
            <person name="Higgins S."/>
            <person name="Loffler F."/>
        </authorList>
    </citation>
    <scope>NUCLEOTIDE SEQUENCE</scope>
</reference>